<keyword evidence="2" id="KW-0325">Glycoprotein</keyword>
<feature type="domain" description="Ig-like" evidence="3">
    <location>
        <begin position="92"/>
        <end position="171"/>
    </location>
</feature>
<accession>A0A212D9L0</accession>
<dbReference type="Gene3D" id="2.60.40.10">
    <property type="entry name" value="Immunoglobulins"/>
    <property type="match status" value="1"/>
</dbReference>
<dbReference type="AlphaFoldDB" id="A0A212D9L0"/>
<evidence type="ECO:0000256" key="1">
    <source>
        <dbReference type="ARBA" id="ARBA00022729"/>
    </source>
</evidence>
<proteinExistence type="predicted"/>
<evidence type="ECO:0000256" key="2">
    <source>
        <dbReference type="ARBA" id="ARBA00023180"/>
    </source>
</evidence>
<evidence type="ECO:0000259" key="3">
    <source>
        <dbReference type="PROSITE" id="PS50835"/>
    </source>
</evidence>
<dbReference type="Proteomes" id="UP000242450">
    <property type="component" value="Chromosome 5"/>
</dbReference>
<dbReference type="EMBL" id="MKHE01000005">
    <property type="protein sequence ID" value="OWK14892.1"/>
    <property type="molecule type" value="Genomic_DNA"/>
</dbReference>
<dbReference type="InterPro" id="IPR013783">
    <property type="entry name" value="Ig-like_fold"/>
</dbReference>
<dbReference type="SUPFAM" id="SSF48726">
    <property type="entry name" value="Immunoglobulin"/>
    <property type="match status" value="1"/>
</dbReference>
<evidence type="ECO:0000313" key="5">
    <source>
        <dbReference type="Proteomes" id="UP000242450"/>
    </source>
</evidence>
<protein>
    <recommendedName>
        <fullName evidence="3">Ig-like domain-containing protein</fullName>
    </recommendedName>
</protein>
<organism evidence="4 5">
    <name type="scientific">Cervus elaphus hippelaphus</name>
    <name type="common">European red deer</name>
    <dbReference type="NCBI Taxonomy" id="46360"/>
    <lineage>
        <taxon>Eukaryota</taxon>
        <taxon>Metazoa</taxon>
        <taxon>Chordata</taxon>
        <taxon>Craniata</taxon>
        <taxon>Vertebrata</taxon>
        <taxon>Euteleostomi</taxon>
        <taxon>Mammalia</taxon>
        <taxon>Eutheria</taxon>
        <taxon>Laurasiatheria</taxon>
        <taxon>Artiodactyla</taxon>
        <taxon>Ruminantia</taxon>
        <taxon>Pecora</taxon>
        <taxon>Cervidae</taxon>
        <taxon>Cervinae</taxon>
        <taxon>Cervus</taxon>
    </lineage>
</organism>
<keyword evidence="1" id="KW-0732">Signal</keyword>
<dbReference type="InterPro" id="IPR036179">
    <property type="entry name" value="Ig-like_dom_sf"/>
</dbReference>
<evidence type="ECO:0000313" key="4">
    <source>
        <dbReference type="EMBL" id="OWK14892.1"/>
    </source>
</evidence>
<keyword evidence="5" id="KW-1185">Reference proteome</keyword>
<gene>
    <name evidence="4" type="ORF">Celaphus_00001454</name>
</gene>
<dbReference type="PROSITE" id="PS50835">
    <property type="entry name" value="IG_LIKE"/>
    <property type="match status" value="1"/>
</dbReference>
<sequence length="365" mass="41197">MGGRVAIKTPLPSSPISFKRMWGYLNKLFFGAFFFLSLTISKLESPNQNAMWKKSFLVFLFSLSIQKVALDCERMRKTNGLSLVLFCFPEFPSPSLHSQTDTVMRGQNVSLSCFQQNKSLEITYFLFRDEKCLQTQDGKGEPVTFNLTISEAQDLGPYKCKVQVANCAKYSHPFNFTFVDPVTAPVLNISVIQTKTDRYIALSCISFNGSLPIDYIFFEKNITISPVISKNVRKPAELNITESNTAEVKEYRCKAKNRLPDHAKYSQPVSIPSTGKAMKDSAPRVYGNTPMEAGIYANICENQAGKRILFESLGLNTPRRYIMLPPCSSRWHQEIRCILEAYDNHLPIPMSTEASEANTQTKDHA</sequence>
<reference evidence="4 5" key="1">
    <citation type="journal article" date="2018" name="Mol. Genet. Genomics">
        <title>The red deer Cervus elaphus genome CerEla1.0: sequencing, annotating, genes, and chromosomes.</title>
        <authorList>
            <person name="Bana N.A."/>
            <person name="Nyiri A."/>
            <person name="Nagy J."/>
            <person name="Frank K."/>
            <person name="Nagy T."/>
            <person name="Steger V."/>
            <person name="Schiller M."/>
            <person name="Lakatos P."/>
            <person name="Sugar L."/>
            <person name="Horn P."/>
            <person name="Barta E."/>
            <person name="Orosz L."/>
        </authorList>
    </citation>
    <scope>NUCLEOTIDE SEQUENCE [LARGE SCALE GENOMIC DNA]</scope>
    <source>
        <strain evidence="4">Hungarian</strain>
    </source>
</reference>
<dbReference type="Pfam" id="PF17736">
    <property type="entry name" value="Ig_C17orf99"/>
    <property type="match status" value="1"/>
</dbReference>
<dbReference type="OrthoDB" id="9947088at2759"/>
<dbReference type="InterPro" id="IPR007110">
    <property type="entry name" value="Ig-like_dom"/>
</dbReference>
<name>A0A212D9L0_CEREH</name>
<dbReference type="InterPro" id="IPR040878">
    <property type="entry name" value="IL-40-like_Ig"/>
</dbReference>
<comment type="caution">
    <text evidence="4">The sequence shown here is derived from an EMBL/GenBank/DDBJ whole genome shotgun (WGS) entry which is preliminary data.</text>
</comment>